<organism evidence="1 2">
    <name type="scientific">Lepraria neglecta</name>
    <dbReference type="NCBI Taxonomy" id="209136"/>
    <lineage>
        <taxon>Eukaryota</taxon>
        <taxon>Fungi</taxon>
        <taxon>Dikarya</taxon>
        <taxon>Ascomycota</taxon>
        <taxon>Pezizomycotina</taxon>
        <taxon>Lecanoromycetes</taxon>
        <taxon>OSLEUM clade</taxon>
        <taxon>Lecanoromycetidae</taxon>
        <taxon>Lecanorales</taxon>
        <taxon>Lecanorineae</taxon>
        <taxon>Stereocaulaceae</taxon>
        <taxon>Lepraria</taxon>
    </lineage>
</organism>
<proteinExistence type="predicted"/>
<evidence type="ECO:0000313" key="1">
    <source>
        <dbReference type="EMBL" id="KAK3167629.1"/>
    </source>
</evidence>
<protein>
    <submittedName>
        <fullName evidence="1">Uncharacterized protein</fullName>
    </submittedName>
</protein>
<dbReference type="AlphaFoldDB" id="A0AAD9YX65"/>
<name>A0AAD9YX65_9LECA</name>
<accession>A0AAD9YX65</accession>
<sequence length="277" mass="31523">MDNYDRLEIMFRVAGWRYWWEENVPPEPTIDSFSVTMHVVALEHAVCRRASNQDPFDSEWKKAMSLYGRDSRARFWNHVYTGCKTGPLRMSLMDIVINEAMLALHGLSIDLNEQFTSDSGWVFYLLETRLGETFKQIHKDLPKEGFNSDEEGYEPIGDIPGMLPGFRETLRQARDQVIKVIKRINSSREPTQGFQIFDISNGIQVNDEDWERHSQCLTQGDDREGPRGVILSSKSEPAGLGGGYISWTATKETLHLVGFSTLPRGVKWEGGVESGES</sequence>
<gene>
    <name evidence="1" type="ORF">OEA41_010756</name>
</gene>
<comment type="caution">
    <text evidence="1">The sequence shown here is derived from an EMBL/GenBank/DDBJ whole genome shotgun (WGS) entry which is preliminary data.</text>
</comment>
<evidence type="ECO:0000313" key="2">
    <source>
        <dbReference type="Proteomes" id="UP001276659"/>
    </source>
</evidence>
<keyword evidence="2" id="KW-1185">Reference proteome</keyword>
<dbReference type="EMBL" id="JASNWA010000011">
    <property type="protein sequence ID" value="KAK3167629.1"/>
    <property type="molecule type" value="Genomic_DNA"/>
</dbReference>
<dbReference type="Proteomes" id="UP001276659">
    <property type="component" value="Unassembled WGS sequence"/>
</dbReference>
<reference evidence="1" key="1">
    <citation type="submission" date="2022-11" db="EMBL/GenBank/DDBJ databases">
        <title>Chromosomal genome sequence assembly and mating type (MAT) locus characterization of the leprose asexual lichenized fungus Lepraria neglecta (Nyl.) Erichsen.</title>
        <authorList>
            <person name="Allen J.L."/>
            <person name="Pfeffer B."/>
        </authorList>
    </citation>
    <scope>NUCLEOTIDE SEQUENCE</scope>
    <source>
        <strain evidence="1">Allen 5258</strain>
    </source>
</reference>